<dbReference type="GO" id="GO:0031410">
    <property type="term" value="C:cytoplasmic vesicle"/>
    <property type="evidence" value="ECO:0007669"/>
    <property type="project" value="UniProtKB-KW"/>
</dbReference>
<evidence type="ECO:0000259" key="7">
    <source>
        <dbReference type="Pfam" id="PF16158"/>
    </source>
</evidence>
<dbReference type="GO" id="GO:0043130">
    <property type="term" value="F:ubiquitin binding"/>
    <property type="evidence" value="ECO:0007669"/>
    <property type="project" value="TreeGrafter"/>
</dbReference>
<accession>A0A4U8UXP2</accession>
<dbReference type="FunFam" id="2.60.40.10:FF:000199">
    <property type="entry name" value="next to BRCA1 gene 1 protein-like"/>
    <property type="match status" value="1"/>
</dbReference>
<sequence length="352" mass="38414">MRIKAFLAIMCVSFRKDAMDIDGDVDGALARAMSCMATNDKETLVRQFQYILGENHAVTPEACAFFLDMNNWYVKTPAFSDTRRNNRNLQAALGAYYDYGSSNWQGLPPPEYIARLPSMQFVKDITIGEGESVAPNTRFIKTWRFLNNGADPWPEDCFISFMEGTQAQSDTNHSSFVGQLLSEKARHPVPSLQAFEMGDISVEMVSPAAKGIYQSRWQLNTVAGIPFGESIWCIIVVDDLGILDITQQMASAPLGHGPLRLPGNPFALPDTARHSSTESMNGSLVVETSNSMDGMTLDTPISPASSPNDPVSSVPYFSNVQNSPSFPSSPLNIAKSDDAPQGPPCTPCTPPQ</sequence>
<dbReference type="Gene3D" id="2.60.40.10">
    <property type="entry name" value="Immunoglobulins"/>
    <property type="match status" value="1"/>
</dbReference>
<dbReference type="InterPro" id="IPR039517">
    <property type="entry name" value="C6orf106_UBA-like"/>
</dbReference>
<dbReference type="GO" id="GO:0008270">
    <property type="term" value="F:zinc ion binding"/>
    <property type="evidence" value="ECO:0007669"/>
    <property type="project" value="UniProtKB-KW"/>
</dbReference>
<dbReference type="InterPro" id="IPR013783">
    <property type="entry name" value="Ig-like_fold"/>
</dbReference>
<reference evidence="8 9" key="1">
    <citation type="journal article" date="2015" name="Genome Biol.">
        <title>Comparative genomics of Steinernema reveals deeply conserved gene regulatory networks.</title>
        <authorList>
            <person name="Dillman A.R."/>
            <person name="Macchietto M."/>
            <person name="Porter C.F."/>
            <person name="Rogers A."/>
            <person name="Williams B."/>
            <person name="Antoshechkin I."/>
            <person name="Lee M.M."/>
            <person name="Goodwin Z."/>
            <person name="Lu X."/>
            <person name="Lewis E.E."/>
            <person name="Goodrich-Blair H."/>
            <person name="Stock S.P."/>
            <person name="Adams B.J."/>
            <person name="Sternberg P.W."/>
            <person name="Mortazavi A."/>
        </authorList>
    </citation>
    <scope>NUCLEOTIDE SEQUENCE [LARGE SCALE GENOMIC DNA]</scope>
    <source>
        <strain evidence="8 9">ALL</strain>
    </source>
</reference>
<evidence type="ECO:0000256" key="3">
    <source>
        <dbReference type="ARBA" id="ARBA00022771"/>
    </source>
</evidence>
<keyword evidence="4" id="KW-0862">Zinc</keyword>
<comment type="caution">
    <text evidence="8">The sequence shown here is derived from an EMBL/GenBank/DDBJ whole genome shotgun (WGS) entry which is preliminary data.</text>
</comment>
<dbReference type="Proteomes" id="UP000298663">
    <property type="component" value="Unassembled WGS sequence"/>
</dbReference>
<dbReference type="PANTHER" id="PTHR20930">
    <property type="entry name" value="OVARIAN CARCINOMA ANTIGEN CA125-RELATED"/>
    <property type="match status" value="1"/>
</dbReference>
<dbReference type="STRING" id="34508.A0A4U8UXP2"/>
<evidence type="ECO:0000256" key="5">
    <source>
        <dbReference type="ARBA" id="ARBA00023329"/>
    </source>
</evidence>
<feature type="compositionally biased region" description="Polar residues" evidence="6">
    <location>
        <begin position="302"/>
        <end position="331"/>
    </location>
</feature>
<dbReference type="Gene3D" id="1.10.8.10">
    <property type="entry name" value="DNA helicase RuvA subunit, C-terminal domain"/>
    <property type="match status" value="1"/>
</dbReference>
<evidence type="ECO:0000256" key="2">
    <source>
        <dbReference type="ARBA" id="ARBA00022723"/>
    </source>
</evidence>
<dbReference type="Pfam" id="PF16158">
    <property type="entry name" value="N_BRCA1_IG"/>
    <property type="match status" value="1"/>
</dbReference>
<dbReference type="GO" id="GO:0005776">
    <property type="term" value="C:autophagosome"/>
    <property type="evidence" value="ECO:0007669"/>
    <property type="project" value="UniProtKB-SubCell"/>
</dbReference>
<organism evidence="8 9">
    <name type="scientific">Steinernema carpocapsae</name>
    <name type="common">Entomopathogenic nematode</name>
    <dbReference type="NCBI Taxonomy" id="34508"/>
    <lineage>
        <taxon>Eukaryota</taxon>
        <taxon>Metazoa</taxon>
        <taxon>Ecdysozoa</taxon>
        <taxon>Nematoda</taxon>
        <taxon>Chromadorea</taxon>
        <taxon>Rhabditida</taxon>
        <taxon>Tylenchina</taxon>
        <taxon>Panagrolaimomorpha</taxon>
        <taxon>Strongyloidoidea</taxon>
        <taxon>Steinernematidae</taxon>
        <taxon>Steinernema</taxon>
    </lineage>
</organism>
<name>A0A4U8UXP2_STECR</name>
<evidence type="ECO:0000256" key="1">
    <source>
        <dbReference type="ARBA" id="ARBA00004419"/>
    </source>
</evidence>
<dbReference type="InterPro" id="IPR032350">
    <property type="entry name" value="Nbr1_FW"/>
</dbReference>
<feature type="domain" description="Nbr1 FW" evidence="7">
    <location>
        <begin position="126"/>
        <end position="237"/>
    </location>
</feature>
<keyword evidence="5" id="KW-0968">Cytoplasmic vesicle</keyword>
<dbReference type="PANTHER" id="PTHR20930:SF0">
    <property type="entry name" value="PROTEIN ILRUN"/>
    <property type="match status" value="1"/>
</dbReference>
<comment type="subcellular location">
    <subcellularLocation>
        <location evidence="1">Cytoplasmic vesicle</location>
        <location evidence="1">Autophagosome</location>
    </subcellularLocation>
</comment>
<dbReference type="AlphaFoldDB" id="A0A4U8UXP2"/>
<reference evidence="8 9" key="2">
    <citation type="journal article" date="2019" name="G3 (Bethesda)">
        <title>Hybrid Assembly of the Genome of the Entomopathogenic Nematode Steinernema carpocapsae Identifies the X-Chromosome.</title>
        <authorList>
            <person name="Serra L."/>
            <person name="Macchietto M."/>
            <person name="Macias-Munoz A."/>
            <person name="McGill C.J."/>
            <person name="Rodriguez I.M."/>
            <person name="Rodriguez B."/>
            <person name="Murad R."/>
            <person name="Mortazavi A."/>
        </authorList>
    </citation>
    <scope>NUCLEOTIDE SEQUENCE [LARGE SCALE GENOMIC DNA]</scope>
    <source>
        <strain evidence="8 9">ALL</strain>
    </source>
</reference>
<feature type="region of interest" description="Disordered" evidence="6">
    <location>
        <begin position="290"/>
        <end position="352"/>
    </location>
</feature>
<gene>
    <name evidence="8" type="ORF">L596_003767</name>
</gene>
<evidence type="ECO:0000313" key="9">
    <source>
        <dbReference type="Proteomes" id="UP000298663"/>
    </source>
</evidence>
<dbReference type="GO" id="GO:0016236">
    <property type="term" value="P:macroautophagy"/>
    <property type="evidence" value="ECO:0007669"/>
    <property type="project" value="TreeGrafter"/>
</dbReference>
<evidence type="ECO:0000256" key="6">
    <source>
        <dbReference type="SAM" id="MobiDB-lite"/>
    </source>
</evidence>
<dbReference type="CDD" id="cd14947">
    <property type="entry name" value="NBR1_like"/>
    <property type="match status" value="1"/>
</dbReference>
<dbReference type="EMBL" id="AZBU02000001">
    <property type="protein sequence ID" value="TMS36658.1"/>
    <property type="molecule type" value="Genomic_DNA"/>
</dbReference>
<dbReference type="CDD" id="cd14349">
    <property type="entry name" value="UBA_CF106"/>
    <property type="match status" value="1"/>
</dbReference>
<keyword evidence="9" id="KW-1185">Reference proteome</keyword>
<keyword evidence="3" id="KW-0863">Zinc-finger</keyword>
<protein>
    <recommendedName>
        <fullName evidence="7">Nbr1 FW domain-containing protein</fullName>
    </recommendedName>
</protein>
<keyword evidence="2" id="KW-0479">Metal-binding</keyword>
<feature type="compositionally biased region" description="Pro residues" evidence="6">
    <location>
        <begin position="341"/>
        <end position="352"/>
    </location>
</feature>
<proteinExistence type="predicted"/>
<evidence type="ECO:0000313" key="8">
    <source>
        <dbReference type="EMBL" id="TMS36658.1"/>
    </source>
</evidence>
<dbReference type="GO" id="GO:0000407">
    <property type="term" value="C:phagophore assembly site"/>
    <property type="evidence" value="ECO:0007669"/>
    <property type="project" value="TreeGrafter"/>
</dbReference>
<dbReference type="OrthoDB" id="661148at2759"/>
<evidence type="ECO:0000256" key="4">
    <source>
        <dbReference type="ARBA" id="ARBA00022833"/>
    </source>
</evidence>